<dbReference type="AlphaFoldDB" id="A0A2W5TCP7"/>
<evidence type="ECO:0000313" key="10">
    <source>
        <dbReference type="Proteomes" id="UP000249061"/>
    </source>
</evidence>
<keyword evidence="3 6" id="KW-0731">Sigma factor</keyword>
<dbReference type="InterPro" id="IPR000838">
    <property type="entry name" value="RNA_pol_sigma70_ECF_CS"/>
</dbReference>
<dbReference type="GO" id="GO:0003677">
    <property type="term" value="F:DNA binding"/>
    <property type="evidence" value="ECO:0007669"/>
    <property type="project" value="UniProtKB-KW"/>
</dbReference>
<name>A0A2W5TCP7_9BACT</name>
<dbReference type="InterPro" id="IPR007627">
    <property type="entry name" value="RNA_pol_sigma70_r2"/>
</dbReference>
<dbReference type="PANTHER" id="PTHR43133">
    <property type="entry name" value="RNA POLYMERASE ECF-TYPE SIGMA FACTO"/>
    <property type="match status" value="1"/>
</dbReference>
<dbReference type="Pfam" id="PF04542">
    <property type="entry name" value="Sigma70_r2"/>
    <property type="match status" value="1"/>
</dbReference>
<evidence type="ECO:0000256" key="5">
    <source>
        <dbReference type="ARBA" id="ARBA00023163"/>
    </source>
</evidence>
<accession>A0A2W5TCP7</accession>
<feature type="domain" description="RNA polymerase sigma factor 70 region 4 type 2" evidence="8">
    <location>
        <begin position="116"/>
        <end position="167"/>
    </location>
</feature>
<evidence type="ECO:0000259" key="7">
    <source>
        <dbReference type="Pfam" id="PF04542"/>
    </source>
</evidence>
<dbReference type="Pfam" id="PF08281">
    <property type="entry name" value="Sigma70_r4_2"/>
    <property type="match status" value="1"/>
</dbReference>
<evidence type="ECO:0000256" key="6">
    <source>
        <dbReference type="RuleBase" id="RU000716"/>
    </source>
</evidence>
<keyword evidence="5 6" id="KW-0804">Transcription</keyword>
<dbReference type="InterPro" id="IPR013324">
    <property type="entry name" value="RNA_pol_sigma_r3/r4-like"/>
</dbReference>
<dbReference type="InterPro" id="IPR014284">
    <property type="entry name" value="RNA_pol_sigma-70_dom"/>
</dbReference>
<keyword evidence="2 6" id="KW-0805">Transcription regulation</keyword>
<evidence type="ECO:0000313" key="9">
    <source>
        <dbReference type="EMBL" id="PZR13300.1"/>
    </source>
</evidence>
<dbReference type="GO" id="GO:0006352">
    <property type="term" value="P:DNA-templated transcription initiation"/>
    <property type="evidence" value="ECO:0007669"/>
    <property type="project" value="InterPro"/>
</dbReference>
<dbReference type="PANTHER" id="PTHR43133:SF8">
    <property type="entry name" value="RNA POLYMERASE SIGMA FACTOR HI_1459-RELATED"/>
    <property type="match status" value="1"/>
</dbReference>
<protein>
    <recommendedName>
        <fullName evidence="6">RNA polymerase sigma factor</fullName>
    </recommendedName>
</protein>
<dbReference type="Proteomes" id="UP000249061">
    <property type="component" value="Unassembled WGS sequence"/>
</dbReference>
<organism evidence="9 10">
    <name type="scientific">Archangium gephyra</name>
    <dbReference type="NCBI Taxonomy" id="48"/>
    <lineage>
        <taxon>Bacteria</taxon>
        <taxon>Pseudomonadati</taxon>
        <taxon>Myxococcota</taxon>
        <taxon>Myxococcia</taxon>
        <taxon>Myxococcales</taxon>
        <taxon>Cystobacterineae</taxon>
        <taxon>Archangiaceae</taxon>
        <taxon>Archangium</taxon>
    </lineage>
</organism>
<comment type="similarity">
    <text evidence="1 6">Belongs to the sigma-70 factor family. ECF subfamily.</text>
</comment>
<proteinExistence type="inferred from homology"/>
<dbReference type="InterPro" id="IPR036388">
    <property type="entry name" value="WH-like_DNA-bd_sf"/>
</dbReference>
<dbReference type="SUPFAM" id="SSF88946">
    <property type="entry name" value="Sigma2 domain of RNA polymerase sigma factors"/>
    <property type="match status" value="1"/>
</dbReference>
<feature type="domain" description="RNA polymerase sigma-70 region 2" evidence="7">
    <location>
        <begin position="20"/>
        <end position="85"/>
    </location>
</feature>
<keyword evidence="4 6" id="KW-0238">DNA-binding</keyword>
<evidence type="ECO:0000256" key="3">
    <source>
        <dbReference type="ARBA" id="ARBA00023082"/>
    </source>
</evidence>
<dbReference type="InterPro" id="IPR013325">
    <property type="entry name" value="RNA_pol_sigma_r2"/>
</dbReference>
<evidence type="ECO:0000259" key="8">
    <source>
        <dbReference type="Pfam" id="PF08281"/>
    </source>
</evidence>
<dbReference type="NCBIfam" id="TIGR02937">
    <property type="entry name" value="sigma70-ECF"/>
    <property type="match status" value="1"/>
</dbReference>
<dbReference type="EMBL" id="QFQP01000010">
    <property type="protein sequence ID" value="PZR13300.1"/>
    <property type="molecule type" value="Genomic_DNA"/>
</dbReference>
<reference evidence="9 10" key="1">
    <citation type="submission" date="2017-08" db="EMBL/GenBank/DDBJ databases">
        <title>Infants hospitalized years apart are colonized by the same room-sourced microbial strains.</title>
        <authorList>
            <person name="Brooks B."/>
            <person name="Olm M.R."/>
            <person name="Firek B.A."/>
            <person name="Baker R."/>
            <person name="Thomas B.C."/>
            <person name="Morowitz M.J."/>
            <person name="Banfield J.F."/>
        </authorList>
    </citation>
    <scope>NUCLEOTIDE SEQUENCE [LARGE SCALE GENOMIC DNA]</scope>
    <source>
        <strain evidence="9">S2_003_000_R2_14</strain>
    </source>
</reference>
<dbReference type="PROSITE" id="PS01063">
    <property type="entry name" value="SIGMA70_ECF"/>
    <property type="match status" value="1"/>
</dbReference>
<dbReference type="SUPFAM" id="SSF88659">
    <property type="entry name" value="Sigma3 and sigma4 domains of RNA polymerase sigma factors"/>
    <property type="match status" value="1"/>
</dbReference>
<evidence type="ECO:0000256" key="1">
    <source>
        <dbReference type="ARBA" id="ARBA00010641"/>
    </source>
</evidence>
<dbReference type="Gene3D" id="1.10.1740.10">
    <property type="match status" value="1"/>
</dbReference>
<sequence>MELLLTTMERHATLDDVRRLYVAHAAELRQALSRLAPSLDADDLLQEVFLVAIARPEALLVAESPRAWLYGIAVKLAATRVRSSKVRRFFGLENAERIETSVDAPGRTLEQRDAQRAVTAALASVSSAKREAFVLFELQGLSGEEVAQALSIPLKTVWTRLFHARREVTAAVERQLLTEARTSGLRREEIQP</sequence>
<dbReference type="Gene3D" id="1.10.10.10">
    <property type="entry name" value="Winged helix-like DNA-binding domain superfamily/Winged helix DNA-binding domain"/>
    <property type="match status" value="1"/>
</dbReference>
<dbReference type="GO" id="GO:0016987">
    <property type="term" value="F:sigma factor activity"/>
    <property type="evidence" value="ECO:0007669"/>
    <property type="project" value="UniProtKB-KW"/>
</dbReference>
<evidence type="ECO:0000256" key="2">
    <source>
        <dbReference type="ARBA" id="ARBA00023015"/>
    </source>
</evidence>
<gene>
    <name evidence="9" type="ORF">DI536_13525</name>
</gene>
<comment type="caution">
    <text evidence="9">The sequence shown here is derived from an EMBL/GenBank/DDBJ whole genome shotgun (WGS) entry which is preliminary data.</text>
</comment>
<evidence type="ECO:0000256" key="4">
    <source>
        <dbReference type="ARBA" id="ARBA00023125"/>
    </source>
</evidence>
<dbReference type="InterPro" id="IPR039425">
    <property type="entry name" value="RNA_pol_sigma-70-like"/>
</dbReference>
<dbReference type="InterPro" id="IPR013249">
    <property type="entry name" value="RNA_pol_sigma70_r4_t2"/>
</dbReference>